<dbReference type="GO" id="GO:0046933">
    <property type="term" value="F:proton-transporting ATP synthase activity, rotational mechanism"/>
    <property type="evidence" value="ECO:0007669"/>
    <property type="project" value="UniProtKB-UniRule"/>
</dbReference>
<keyword evidence="3 11" id="KW-0138">CF(0)</keyword>
<dbReference type="AlphaFoldDB" id="C0JWK5"/>
<comment type="miscellaneous">
    <text evidence="11">In plastids the F-type ATPase is also known as CF(1)CF(0).</text>
</comment>
<keyword evidence="8 11" id="KW-0472">Membrane</keyword>
<evidence type="ECO:0000313" key="14">
    <source>
        <dbReference type="EMBL" id="ACK36872.1"/>
    </source>
</evidence>
<keyword evidence="2 11" id="KW-0813">Transport</keyword>
<comment type="function">
    <text evidence="10 11">F(1)F(0) ATP synthase produces ATP from ADP in the presence of a proton or sodium gradient. F-type ATPases consist of two structural domains, F(1) containing the extramembraneous catalytic core and F(0) containing the membrane proton channel, linked together by a central stalk and a peripheral stalk. During catalysis, ATP synthesis in the catalytic domain of F(1) is coupled via a rotary mechanism of the central stalk subunits to proton translocation.</text>
</comment>
<keyword evidence="5 11" id="KW-0375">Hydrogen ion transport</keyword>
<feature type="transmembrane region" description="Helical" evidence="11">
    <location>
        <begin position="17"/>
        <end position="39"/>
    </location>
</feature>
<dbReference type="PANTHER" id="PTHR34264:SF3">
    <property type="entry name" value="ATP SYNTHASE SUBUNIT B, CHLOROPLASTIC"/>
    <property type="match status" value="1"/>
</dbReference>
<keyword evidence="14" id="KW-0150">Chloroplast</keyword>
<dbReference type="Pfam" id="PF00430">
    <property type="entry name" value="ATP-synt_B"/>
    <property type="match status" value="1"/>
</dbReference>
<keyword evidence="4 11" id="KW-0812">Transmembrane</keyword>
<dbReference type="EMBL" id="FJ493497">
    <property type="protein sequence ID" value="ACK36872.1"/>
    <property type="molecule type" value="Genomic_DNA"/>
</dbReference>
<evidence type="ECO:0000256" key="8">
    <source>
        <dbReference type="ARBA" id="ARBA00023136"/>
    </source>
</evidence>
<evidence type="ECO:0000256" key="2">
    <source>
        <dbReference type="ARBA" id="ARBA00022448"/>
    </source>
</evidence>
<dbReference type="InterPro" id="IPR002146">
    <property type="entry name" value="ATP_synth_b/b'su_bac/chlpt"/>
</dbReference>
<evidence type="ECO:0000256" key="13">
    <source>
        <dbReference type="SAM" id="Coils"/>
    </source>
</evidence>
<evidence type="ECO:0000256" key="11">
    <source>
        <dbReference type="HAMAP-Rule" id="MF_01398"/>
    </source>
</evidence>
<keyword evidence="11" id="KW-0793">Thylakoid</keyword>
<comment type="subunit">
    <text evidence="11">F-type ATPases have 2 components, F(1) - the catalytic core - and F(0) - the membrane proton channel. F(1) has five subunits: alpha(3), beta(3), gamma(1), delta(1), epsilon(1). F(0) has four main subunits: a(1), b(1), b'(1) and c(10-14). The alpha and beta chains form an alternating ring which encloses part of the gamma chain. F(1) is attached to F(0) by a central stalk formed by the gamma and epsilon chains, while a peripheral stalk is formed by the delta, b and b' chains.</text>
</comment>
<dbReference type="RefSeq" id="YP_002601010.1">
    <property type="nucleotide sequence ID" value="NC_012101.1"/>
</dbReference>
<evidence type="ECO:0000256" key="7">
    <source>
        <dbReference type="ARBA" id="ARBA00023065"/>
    </source>
</evidence>
<feature type="coiled-coil region" evidence="13">
    <location>
        <begin position="43"/>
        <end position="110"/>
    </location>
</feature>
<dbReference type="GeneID" id="7441144"/>
<keyword evidence="13" id="KW-0175">Coiled coil</keyword>
<organism evidence="14">
    <name type="scientific">Monomastix sp. (strain OKE-1)</name>
    <dbReference type="NCBI Taxonomy" id="141716"/>
    <lineage>
        <taxon>Eukaryota</taxon>
        <taxon>Viridiplantae</taxon>
        <taxon>Chlorophyta</taxon>
        <taxon>Mamiellophyceae</taxon>
        <taxon>Monomastigales</taxon>
        <taxon>Monomastigaceae</taxon>
        <taxon>Monomastix</taxon>
    </lineage>
</organism>
<keyword evidence="9 11" id="KW-0066">ATP synthesis</keyword>
<keyword evidence="6 11" id="KW-1133">Transmembrane helix</keyword>
<protein>
    <recommendedName>
        <fullName evidence="11">ATP synthase subunit b, chloroplastic</fullName>
    </recommendedName>
    <alternativeName>
        <fullName evidence="11">ATP synthase F(0) sector subunit b</fullName>
    </alternativeName>
    <alternativeName>
        <fullName evidence="11">ATPase subunit I</fullName>
    </alternativeName>
</protein>
<keyword evidence="7 11" id="KW-0406">Ion transport</keyword>
<evidence type="ECO:0000256" key="4">
    <source>
        <dbReference type="ARBA" id="ARBA00022692"/>
    </source>
</evidence>
<evidence type="ECO:0000256" key="6">
    <source>
        <dbReference type="ARBA" id="ARBA00022989"/>
    </source>
</evidence>
<name>C0JWK5_MONSK</name>
<dbReference type="PANTHER" id="PTHR34264">
    <property type="entry name" value="ATP SYNTHASE SUBUNIT B, CHLOROPLASTIC"/>
    <property type="match status" value="1"/>
</dbReference>
<evidence type="ECO:0000256" key="9">
    <source>
        <dbReference type="ARBA" id="ARBA00023310"/>
    </source>
</evidence>
<evidence type="ECO:0000256" key="10">
    <source>
        <dbReference type="ARBA" id="ARBA00025198"/>
    </source>
</evidence>
<dbReference type="GO" id="GO:0045259">
    <property type="term" value="C:proton-transporting ATP synthase complex"/>
    <property type="evidence" value="ECO:0007669"/>
    <property type="project" value="UniProtKB-KW"/>
</dbReference>
<dbReference type="GO" id="GO:0009535">
    <property type="term" value="C:chloroplast thylakoid membrane"/>
    <property type="evidence" value="ECO:0007669"/>
    <property type="project" value="UniProtKB-SubCell"/>
</dbReference>
<evidence type="ECO:0000256" key="3">
    <source>
        <dbReference type="ARBA" id="ARBA00022547"/>
    </source>
</evidence>
<proteinExistence type="inferred from homology"/>
<sequence>MAAESFGFNFDIIETNIINLAVVIAVVLYLGGDVLTSLLRDRKQKILSTIQSAEERYLEAQQKLEQAKQKVEIAKTKAIEIRQQGNLNAAQATKTLFERTEEEIRRLEETSISGPQSTLRIEEGKAFQQVRQQVVKLSIERAFTLLRTKTEAASSQKRIIDFNIALLGKMNP</sequence>
<dbReference type="HAMAP" id="MF_01398">
    <property type="entry name" value="ATP_synth_b_bprime"/>
    <property type="match status" value="1"/>
</dbReference>
<comment type="subcellular location">
    <subcellularLocation>
        <location evidence="1">Membrane</location>
        <topology evidence="1">Single-pass membrane protein</topology>
    </subcellularLocation>
    <subcellularLocation>
        <location evidence="11">Plastid</location>
        <location evidence="11">Chloroplast thylakoid membrane</location>
        <topology evidence="11">Single-pass membrane protein</topology>
    </subcellularLocation>
</comment>
<gene>
    <name evidence="11 14" type="primary">atpF</name>
</gene>
<evidence type="ECO:0000256" key="1">
    <source>
        <dbReference type="ARBA" id="ARBA00004167"/>
    </source>
</evidence>
<evidence type="ECO:0000256" key="5">
    <source>
        <dbReference type="ARBA" id="ARBA00022781"/>
    </source>
</evidence>
<accession>C0JWK5</accession>
<comment type="similarity">
    <text evidence="11 12">Belongs to the ATPase B chain family.</text>
</comment>
<reference evidence="14" key="2">
    <citation type="journal article" date="2009" name="Mol. Biol. Evol.">
        <title>The chloroplast genomes of the green algae Pyramimonas, Monomastix, and Pycnococcus shed new light on the evolutionary history of prasinophytes and the origin of the secondary chloroplasts of euglenids.</title>
        <authorList>
            <person name="Turmel M."/>
            <person name="Gagnon M.C."/>
            <person name="O'Kelly C.J."/>
            <person name="Otis C."/>
            <person name="Lemieux C."/>
        </authorList>
    </citation>
    <scope>NUCLEOTIDE SEQUENCE</scope>
</reference>
<keyword evidence="14" id="KW-0934">Plastid</keyword>
<reference evidence="14" key="1">
    <citation type="journal article" date="2006" name="BMC Biol.">
        <title>The complete chloroplast DNA sequence of the green alga Oltmannsiellopsis viridis reveals a distinctive quadripartite architecture in the chloroplast genome of early diverging ulvophytes.</title>
        <authorList>
            <person name="Pombert J.F."/>
            <person name="Lemieux C."/>
            <person name="Turmel M."/>
        </authorList>
    </citation>
    <scope>NUCLEOTIDE SEQUENCE</scope>
</reference>
<geneLocation type="chloroplast" evidence="14"/>
<evidence type="ECO:0000256" key="12">
    <source>
        <dbReference type="RuleBase" id="RU003848"/>
    </source>
</evidence>
<comment type="function">
    <text evidence="11">Component of the F(0) channel, it forms part of the peripheral stalk, linking F(1) to F(0).</text>
</comment>
<dbReference type="CDD" id="cd06503">
    <property type="entry name" value="ATP-synt_Fo_b"/>
    <property type="match status" value="1"/>
</dbReference>